<dbReference type="Proteomes" id="UP000275777">
    <property type="component" value="Chromosome"/>
</dbReference>
<organism evidence="2 3">
    <name type="scientific">Chromobacterium violaceum</name>
    <dbReference type="NCBI Taxonomy" id="536"/>
    <lineage>
        <taxon>Bacteria</taxon>
        <taxon>Pseudomonadati</taxon>
        <taxon>Pseudomonadota</taxon>
        <taxon>Betaproteobacteria</taxon>
        <taxon>Neisseriales</taxon>
        <taxon>Chromobacteriaceae</taxon>
        <taxon>Chromobacterium</taxon>
    </lineage>
</organism>
<name>A0A3S5DLL7_CHRVL</name>
<feature type="transmembrane region" description="Helical" evidence="1">
    <location>
        <begin position="12"/>
        <end position="32"/>
    </location>
</feature>
<dbReference type="EMBL" id="LR134182">
    <property type="protein sequence ID" value="VEB43349.1"/>
    <property type="molecule type" value="Genomic_DNA"/>
</dbReference>
<keyword evidence="1" id="KW-0812">Transmembrane</keyword>
<keyword evidence="1" id="KW-1133">Transmembrane helix</keyword>
<dbReference type="PROSITE" id="PS51257">
    <property type="entry name" value="PROKAR_LIPOPROTEIN"/>
    <property type="match status" value="1"/>
</dbReference>
<gene>
    <name evidence="2" type="ORF">NCTC9695_03806</name>
</gene>
<evidence type="ECO:0000313" key="2">
    <source>
        <dbReference type="EMBL" id="VEB43349.1"/>
    </source>
</evidence>
<keyword evidence="1" id="KW-0472">Membrane</keyword>
<evidence type="ECO:0000256" key="1">
    <source>
        <dbReference type="SAM" id="Phobius"/>
    </source>
</evidence>
<proteinExistence type="predicted"/>
<accession>A0A3S5DLL7</accession>
<reference evidence="2 3" key="1">
    <citation type="submission" date="2018-12" db="EMBL/GenBank/DDBJ databases">
        <authorList>
            <consortium name="Pathogen Informatics"/>
        </authorList>
    </citation>
    <scope>NUCLEOTIDE SEQUENCE [LARGE SCALE GENOMIC DNA]</scope>
    <source>
        <strain evidence="2 3">NCTC9695</strain>
    </source>
</reference>
<evidence type="ECO:0000313" key="3">
    <source>
        <dbReference type="Proteomes" id="UP000275777"/>
    </source>
</evidence>
<protein>
    <submittedName>
        <fullName evidence="2">Uncharacterized protein</fullName>
    </submittedName>
</protein>
<sequence length="76" mass="8037">MNPSEIKVDPRPKIVSSCAALWLAACGLLALLGGGLPGYLALSVLAGGCLLIVWLLGAPRRRRHPSTSCPRPGRKY</sequence>
<dbReference type="AlphaFoldDB" id="A0A3S5DLL7"/>
<feature type="transmembrane region" description="Helical" evidence="1">
    <location>
        <begin position="38"/>
        <end position="57"/>
    </location>
</feature>